<dbReference type="GO" id="GO:0006508">
    <property type="term" value="P:proteolysis"/>
    <property type="evidence" value="ECO:0007669"/>
    <property type="project" value="UniProtKB-KW"/>
</dbReference>
<evidence type="ECO:0000313" key="6">
    <source>
        <dbReference type="EMBL" id="SHN76878.1"/>
    </source>
</evidence>
<keyword evidence="2" id="KW-0645">Protease</keyword>
<comment type="similarity">
    <text evidence="1">Belongs to the peptidase C40 family.</text>
</comment>
<dbReference type="STRING" id="1189325.SAMN04488119_101407"/>
<dbReference type="OrthoDB" id="6058745at2"/>
<keyword evidence="3" id="KW-0378">Hydrolase</keyword>
<organism evidence="6 7">
    <name type="scientific">Oceanicella actignis</name>
    <dbReference type="NCBI Taxonomy" id="1189325"/>
    <lineage>
        <taxon>Bacteria</taxon>
        <taxon>Pseudomonadati</taxon>
        <taxon>Pseudomonadota</taxon>
        <taxon>Alphaproteobacteria</taxon>
        <taxon>Rhodobacterales</taxon>
        <taxon>Paracoccaceae</taxon>
        <taxon>Oceanicella</taxon>
    </lineage>
</organism>
<keyword evidence="4" id="KW-0788">Thiol protease</keyword>
<sequence>MAGGDIDPVAAARAWIGTPYRAGAALRGVGCDCVGLVRGVLRDVTGRHVPAPHGWRADWAAAPGAPLLDAARRHLIELKPAEARPGDVVAFRMGGARVAHCGILTDAGRVVHAAEGVGVVEVTLAAWRGRIAFCARFPVRFPAL</sequence>
<dbReference type="Proteomes" id="UP000184066">
    <property type="component" value="Unassembled WGS sequence"/>
</dbReference>
<dbReference type="RefSeq" id="WP_072748425.1">
    <property type="nucleotide sequence ID" value="NZ_FOHL01000001.1"/>
</dbReference>
<dbReference type="SUPFAM" id="SSF54001">
    <property type="entry name" value="Cysteine proteinases"/>
    <property type="match status" value="1"/>
</dbReference>
<evidence type="ECO:0000313" key="7">
    <source>
        <dbReference type="Proteomes" id="UP000184066"/>
    </source>
</evidence>
<reference evidence="6 7" key="1">
    <citation type="submission" date="2016-12" db="EMBL/GenBank/DDBJ databases">
        <authorList>
            <person name="Song W.-J."/>
            <person name="Kurnit D.M."/>
        </authorList>
    </citation>
    <scope>NUCLEOTIDE SEQUENCE [LARGE SCALE GENOMIC DNA]</scope>
    <source>
        <strain evidence="6 7">CGMCC 1.10808</strain>
    </source>
</reference>
<accession>A0A1M7U1Q6</accession>
<feature type="domain" description="NlpC/P60" evidence="5">
    <location>
        <begin position="2"/>
        <end position="139"/>
    </location>
</feature>
<keyword evidence="7" id="KW-1185">Reference proteome</keyword>
<evidence type="ECO:0000256" key="1">
    <source>
        <dbReference type="ARBA" id="ARBA00007074"/>
    </source>
</evidence>
<dbReference type="InterPro" id="IPR011929">
    <property type="entry name" value="Phage_pept_NlpC/P60"/>
</dbReference>
<dbReference type="InterPro" id="IPR038765">
    <property type="entry name" value="Papain-like_cys_pep_sf"/>
</dbReference>
<dbReference type="Gene3D" id="3.90.1720.10">
    <property type="entry name" value="endopeptidase domain like (from Nostoc punctiforme)"/>
    <property type="match status" value="1"/>
</dbReference>
<evidence type="ECO:0000259" key="5">
    <source>
        <dbReference type="PROSITE" id="PS51935"/>
    </source>
</evidence>
<dbReference type="NCBIfam" id="TIGR02219">
    <property type="entry name" value="phage_NlpC_fam"/>
    <property type="match status" value="1"/>
</dbReference>
<evidence type="ECO:0000256" key="3">
    <source>
        <dbReference type="ARBA" id="ARBA00022801"/>
    </source>
</evidence>
<dbReference type="Pfam" id="PF00877">
    <property type="entry name" value="NLPC_P60"/>
    <property type="match status" value="1"/>
</dbReference>
<gene>
    <name evidence="6" type="ORF">SAMN05216200_11415</name>
</gene>
<proteinExistence type="inferred from homology"/>
<dbReference type="InterPro" id="IPR000064">
    <property type="entry name" value="NLP_P60_dom"/>
</dbReference>
<dbReference type="EMBL" id="FRDL01000014">
    <property type="protein sequence ID" value="SHN76878.1"/>
    <property type="molecule type" value="Genomic_DNA"/>
</dbReference>
<name>A0A1M7U1Q6_9RHOB</name>
<dbReference type="GO" id="GO:0008234">
    <property type="term" value="F:cysteine-type peptidase activity"/>
    <property type="evidence" value="ECO:0007669"/>
    <property type="project" value="UniProtKB-KW"/>
</dbReference>
<evidence type="ECO:0000256" key="4">
    <source>
        <dbReference type="ARBA" id="ARBA00022807"/>
    </source>
</evidence>
<evidence type="ECO:0000256" key="2">
    <source>
        <dbReference type="ARBA" id="ARBA00022670"/>
    </source>
</evidence>
<dbReference type="AlphaFoldDB" id="A0A1M7U1Q6"/>
<dbReference type="PROSITE" id="PS51935">
    <property type="entry name" value="NLPC_P60"/>
    <property type="match status" value="1"/>
</dbReference>
<protein>
    <submittedName>
        <fullName evidence="6">Putative phage cell wall peptidase, NlpC/P60 family</fullName>
    </submittedName>
</protein>